<dbReference type="AlphaFoldDB" id="A0A3C1KEB1"/>
<dbReference type="GO" id="GO:0016627">
    <property type="term" value="F:oxidoreductase activity, acting on the CH-CH group of donors"/>
    <property type="evidence" value="ECO:0007669"/>
    <property type="project" value="InterPro"/>
</dbReference>
<dbReference type="Proteomes" id="UP000257479">
    <property type="component" value="Unassembled WGS sequence"/>
</dbReference>
<dbReference type="GO" id="GO:0050660">
    <property type="term" value="F:flavin adenine dinucleotide binding"/>
    <property type="evidence" value="ECO:0007669"/>
    <property type="project" value="InterPro"/>
</dbReference>
<dbReference type="SUPFAM" id="SSF56645">
    <property type="entry name" value="Acyl-CoA dehydrogenase NM domain-like"/>
    <property type="match status" value="1"/>
</dbReference>
<proteinExistence type="predicted"/>
<dbReference type="Gene3D" id="1.10.540.10">
    <property type="entry name" value="Acyl-CoA dehydrogenase/oxidase, N-terminal domain"/>
    <property type="match status" value="1"/>
</dbReference>
<dbReference type="InterPro" id="IPR052166">
    <property type="entry name" value="Diverse_Acyl-CoA_DH"/>
</dbReference>
<dbReference type="PANTHER" id="PTHR42803:SF1">
    <property type="entry name" value="BROAD-SPECIFICITY LINEAR ACYL-COA DEHYDROGENASE FADE5"/>
    <property type="match status" value="1"/>
</dbReference>
<evidence type="ECO:0000313" key="2">
    <source>
        <dbReference type="Proteomes" id="UP000257479"/>
    </source>
</evidence>
<feature type="non-terminal residue" evidence="1">
    <location>
        <position position="114"/>
    </location>
</feature>
<protein>
    <submittedName>
        <fullName evidence="1">Acyl-CoA dehydrogenase</fullName>
    </submittedName>
</protein>
<dbReference type="EMBL" id="DMNG01000154">
    <property type="protein sequence ID" value="HAN24714.1"/>
    <property type="molecule type" value="Genomic_DNA"/>
</dbReference>
<organism evidence="1 2">
    <name type="scientific">Microbacterium ginsengisoli</name>
    <dbReference type="NCBI Taxonomy" id="400772"/>
    <lineage>
        <taxon>Bacteria</taxon>
        <taxon>Bacillati</taxon>
        <taxon>Actinomycetota</taxon>
        <taxon>Actinomycetes</taxon>
        <taxon>Micrococcales</taxon>
        <taxon>Microbacteriaceae</taxon>
        <taxon>Microbacterium</taxon>
    </lineage>
</organism>
<sequence length="114" mass="11286">MAAQSSPYTPPVAEYGFLYREVFGGDVVARATSGALSADDAVDVLEAAGDFAAEVIAPLNAIGDAEGTVVVDGDARTAPGFKEAYAALVEAGWVAAEAPESAGGEGLPAVVQAG</sequence>
<accession>A0A3C1KEB1</accession>
<dbReference type="PANTHER" id="PTHR42803">
    <property type="entry name" value="ACYL-COA DEHYDROGENASE"/>
    <property type="match status" value="1"/>
</dbReference>
<reference evidence="1 2" key="1">
    <citation type="journal article" date="2018" name="Nat. Biotechnol.">
        <title>A standardized bacterial taxonomy based on genome phylogeny substantially revises the tree of life.</title>
        <authorList>
            <person name="Parks D.H."/>
            <person name="Chuvochina M."/>
            <person name="Waite D.W."/>
            <person name="Rinke C."/>
            <person name="Skarshewski A."/>
            <person name="Chaumeil P.A."/>
            <person name="Hugenholtz P."/>
        </authorList>
    </citation>
    <scope>NUCLEOTIDE SEQUENCE [LARGE SCALE GENOMIC DNA]</scope>
    <source>
        <strain evidence="1">UBA9152</strain>
    </source>
</reference>
<evidence type="ECO:0000313" key="1">
    <source>
        <dbReference type="EMBL" id="HAN24714.1"/>
    </source>
</evidence>
<comment type="caution">
    <text evidence="1">The sequence shown here is derived from an EMBL/GenBank/DDBJ whole genome shotgun (WGS) entry which is preliminary data.</text>
</comment>
<gene>
    <name evidence="1" type="ORF">DCP95_09100</name>
</gene>
<dbReference type="InterPro" id="IPR009100">
    <property type="entry name" value="AcylCoA_DH/oxidase_NM_dom_sf"/>
</dbReference>
<dbReference type="InterPro" id="IPR037069">
    <property type="entry name" value="AcylCoA_DH/ox_N_sf"/>
</dbReference>
<name>A0A3C1KEB1_9MICO</name>